<evidence type="ECO:0000256" key="4">
    <source>
        <dbReference type="ARBA" id="ARBA00023242"/>
    </source>
</evidence>
<accession>M2RG17</accession>
<evidence type="ECO:0000259" key="6">
    <source>
        <dbReference type="PROSITE" id="PS51821"/>
    </source>
</evidence>
<dbReference type="OrthoDB" id="5599552at2759"/>
<evidence type="ECO:0000313" key="8">
    <source>
        <dbReference type="Proteomes" id="UP000016930"/>
    </source>
</evidence>
<dbReference type="Pfam" id="PF11754">
    <property type="entry name" value="Velvet"/>
    <property type="match status" value="1"/>
</dbReference>
<dbReference type="InterPro" id="IPR037525">
    <property type="entry name" value="Velvet_dom"/>
</dbReference>
<protein>
    <recommendedName>
        <fullName evidence="6">Velvet domain-containing protein</fullName>
    </recommendedName>
</protein>
<comment type="subcellular location">
    <subcellularLocation>
        <location evidence="1">Nucleus</location>
    </subcellularLocation>
</comment>
<dbReference type="EMBL" id="KB445796">
    <property type="protein sequence ID" value="EMD37397.1"/>
    <property type="molecule type" value="Genomic_DNA"/>
</dbReference>
<evidence type="ECO:0000256" key="1">
    <source>
        <dbReference type="ARBA" id="ARBA00004123"/>
    </source>
</evidence>
<proteinExistence type="predicted"/>
<dbReference type="PANTHER" id="PTHR33572">
    <property type="entry name" value="SPORE DEVELOPMENT REGULATOR VOSA"/>
    <property type="match status" value="1"/>
</dbReference>
<dbReference type="PROSITE" id="PS51821">
    <property type="entry name" value="VELVET"/>
    <property type="match status" value="1"/>
</dbReference>
<dbReference type="PANTHER" id="PTHR33572:SF3">
    <property type="entry name" value="VELVET COMPLEX SUBUNIT B"/>
    <property type="match status" value="1"/>
</dbReference>
<keyword evidence="2" id="KW-0805">Transcription regulation</keyword>
<keyword evidence="8" id="KW-1185">Reference proteome</keyword>
<keyword evidence="4" id="KW-0539">Nucleus</keyword>
<dbReference type="InterPro" id="IPR021740">
    <property type="entry name" value="Velvet"/>
</dbReference>
<gene>
    <name evidence="7" type="ORF">CERSUDRAFT_94409</name>
</gene>
<dbReference type="Proteomes" id="UP000016930">
    <property type="component" value="Unassembled WGS sequence"/>
</dbReference>
<dbReference type="AlphaFoldDB" id="M2RG17"/>
<feature type="domain" description="Velvet" evidence="6">
    <location>
        <begin position="32"/>
        <end position="258"/>
    </location>
</feature>
<organism evidence="7 8">
    <name type="scientific">Ceriporiopsis subvermispora (strain B)</name>
    <name type="common">White-rot fungus</name>
    <name type="synonym">Gelatoporia subvermispora</name>
    <dbReference type="NCBI Taxonomy" id="914234"/>
    <lineage>
        <taxon>Eukaryota</taxon>
        <taxon>Fungi</taxon>
        <taxon>Dikarya</taxon>
        <taxon>Basidiomycota</taxon>
        <taxon>Agaricomycotina</taxon>
        <taxon>Agaricomycetes</taxon>
        <taxon>Polyporales</taxon>
        <taxon>Gelatoporiaceae</taxon>
        <taxon>Gelatoporia</taxon>
    </lineage>
</organism>
<evidence type="ECO:0000313" key="7">
    <source>
        <dbReference type="EMBL" id="EMD37397.1"/>
    </source>
</evidence>
<dbReference type="InterPro" id="IPR038491">
    <property type="entry name" value="Velvet_dom_sf"/>
</dbReference>
<dbReference type="Gene3D" id="2.60.40.3960">
    <property type="entry name" value="Velvet domain"/>
    <property type="match status" value="1"/>
</dbReference>
<feature type="region of interest" description="Disordered" evidence="5">
    <location>
        <begin position="258"/>
        <end position="281"/>
    </location>
</feature>
<reference evidence="7 8" key="1">
    <citation type="journal article" date="2012" name="Proc. Natl. Acad. Sci. U.S.A.">
        <title>Comparative genomics of Ceriporiopsis subvermispora and Phanerochaete chrysosporium provide insight into selective ligninolysis.</title>
        <authorList>
            <person name="Fernandez-Fueyo E."/>
            <person name="Ruiz-Duenas F.J."/>
            <person name="Ferreira P."/>
            <person name="Floudas D."/>
            <person name="Hibbett D.S."/>
            <person name="Canessa P."/>
            <person name="Larrondo L.F."/>
            <person name="James T.Y."/>
            <person name="Seelenfreund D."/>
            <person name="Lobos S."/>
            <person name="Polanco R."/>
            <person name="Tello M."/>
            <person name="Honda Y."/>
            <person name="Watanabe T."/>
            <person name="Watanabe T."/>
            <person name="Ryu J.S."/>
            <person name="Kubicek C.P."/>
            <person name="Schmoll M."/>
            <person name="Gaskell J."/>
            <person name="Hammel K.E."/>
            <person name="St John F.J."/>
            <person name="Vanden Wymelenberg A."/>
            <person name="Sabat G."/>
            <person name="Splinter BonDurant S."/>
            <person name="Syed K."/>
            <person name="Yadav J.S."/>
            <person name="Doddapaneni H."/>
            <person name="Subramanian V."/>
            <person name="Lavin J.L."/>
            <person name="Oguiza J.A."/>
            <person name="Perez G."/>
            <person name="Pisabarro A.G."/>
            <person name="Ramirez L."/>
            <person name="Santoyo F."/>
            <person name="Master E."/>
            <person name="Coutinho P.M."/>
            <person name="Henrissat B."/>
            <person name="Lombard V."/>
            <person name="Magnuson J.K."/>
            <person name="Kuees U."/>
            <person name="Hori C."/>
            <person name="Igarashi K."/>
            <person name="Samejima M."/>
            <person name="Held B.W."/>
            <person name="Barry K.W."/>
            <person name="LaButti K.M."/>
            <person name="Lapidus A."/>
            <person name="Lindquist E.A."/>
            <person name="Lucas S.M."/>
            <person name="Riley R."/>
            <person name="Salamov A.A."/>
            <person name="Hoffmeister D."/>
            <person name="Schwenk D."/>
            <person name="Hadar Y."/>
            <person name="Yarden O."/>
            <person name="de Vries R.P."/>
            <person name="Wiebenga A."/>
            <person name="Stenlid J."/>
            <person name="Eastwood D."/>
            <person name="Grigoriev I.V."/>
            <person name="Berka R.M."/>
            <person name="Blanchette R.A."/>
            <person name="Kersten P."/>
            <person name="Martinez A.T."/>
            <person name="Vicuna R."/>
            <person name="Cullen D."/>
        </authorList>
    </citation>
    <scope>NUCLEOTIDE SEQUENCE [LARGE SCALE GENOMIC DNA]</scope>
    <source>
        <strain evidence="7 8">B</strain>
    </source>
</reference>
<evidence type="ECO:0000256" key="3">
    <source>
        <dbReference type="ARBA" id="ARBA00023163"/>
    </source>
</evidence>
<name>M2RG17_CERS8</name>
<dbReference type="GO" id="GO:0005634">
    <property type="term" value="C:nucleus"/>
    <property type="evidence" value="ECO:0007669"/>
    <property type="project" value="UniProtKB-SubCell"/>
</dbReference>
<dbReference type="HOGENOM" id="CLU_044751_0_0_1"/>
<keyword evidence="3" id="KW-0804">Transcription</keyword>
<feature type="region of interest" description="Disordered" evidence="5">
    <location>
        <begin position="108"/>
        <end position="140"/>
    </location>
</feature>
<sequence>MQRDFQSDLCHRRLGTSAIGKFITFIAGQLTGQTVRVRLEELQKPKLGRKFTSSNGRPIDPPPVVCIRLFRVNNPGTSDENEDELECEAILDLGLTCYLDLFPIPSSSGASRGSVQPPPGESSRHDEIPPRTEDRTAPPLDVITINGHTITEGASCTDQLVGIRIWFIPHPNLTDNWVITSIITLPQAIAAQLKGAFVLRYRSFSLLARVAGEHGTPVIAECFSEPFTIYSCKRFPGFPVSTELTKYLSTQGIRTRVREQPEDGRHHRETIRGQIADGNMINNGAQIQQRDEADSHDTDDDG</sequence>
<feature type="compositionally biased region" description="Basic and acidic residues" evidence="5">
    <location>
        <begin position="122"/>
        <end position="136"/>
    </location>
</feature>
<evidence type="ECO:0000256" key="2">
    <source>
        <dbReference type="ARBA" id="ARBA00023015"/>
    </source>
</evidence>
<evidence type="ECO:0000256" key="5">
    <source>
        <dbReference type="SAM" id="MobiDB-lite"/>
    </source>
</evidence>